<evidence type="ECO:0000313" key="3">
    <source>
        <dbReference type="Proteomes" id="UP000242175"/>
    </source>
</evidence>
<dbReference type="AlphaFoldDB" id="A0A220VH61"/>
<dbReference type="Pfam" id="PF13723">
    <property type="entry name" value="Ketoacyl-synt_2"/>
    <property type="match status" value="1"/>
</dbReference>
<gene>
    <name evidence="2" type="ORF">CF386_11435</name>
</gene>
<name>A0A220VH61_9GAMM</name>
<organism evidence="2 3">
    <name type="scientific">Paraphotobacterium marinum</name>
    <dbReference type="NCBI Taxonomy" id="1755811"/>
    <lineage>
        <taxon>Bacteria</taxon>
        <taxon>Pseudomonadati</taxon>
        <taxon>Pseudomonadota</taxon>
        <taxon>Gammaproteobacteria</taxon>
        <taxon>Vibrionales</taxon>
        <taxon>Vibrionaceae</taxon>
        <taxon>Paraphotobacterium</taxon>
    </lineage>
</organism>
<dbReference type="GO" id="GO:0016746">
    <property type="term" value="F:acyltransferase activity"/>
    <property type="evidence" value="ECO:0007669"/>
    <property type="project" value="InterPro"/>
</dbReference>
<evidence type="ECO:0000313" key="2">
    <source>
        <dbReference type="EMBL" id="ASK79659.1"/>
    </source>
</evidence>
<reference evidence="2 3" key="1">
    <citation type="journal article" date="2016" name="Int. J. Syst. Evol. Microbiol.">
        <title>Paraphotobacterium marinum gen. nov., sp. nov., a member of the family Vibrionaceae, isolated from surface seawater.</title>
        <authorList>
            <person name="Huang Z."/>
            <person name="Dong C."/>
            <person name="Shao Z."/>
        </authorList>
    </citation>
    <scope>NUCLEOTIDE SEQUENCE [LARGE SCALE GENOMIC DNA]</scope>
    <source>
        <strain evidence="2 3">NSCS20N07D</strain>
    </source>
</reference>
<dbReference type="Proteomes" id="UP000242175">
    <property type="component" value="Chromosome small"/>
</dbReference>
<dbReference type="InterPro" id="IPR016039">
    <property type="entry name" value="Thiolase-like"/>
</dbReference>
<accession>A0A220VH61</accession>
<dbReference type="InterPro" id="IPR014030">
    <property type="entry name" value="Ketoacyl_synth_N"/>
</dbReference>
<keyword evidence="3" id="KW-1185">Reference proteome</keyword>
<evidence type="ECO:0000259" key="1">
    <source>
        <dbReference type="Pfam" id="PF13723"/>
    </source>
</evidence>
<feature type="domain" description="Beta-ketoacyl synthase-like N-terminal" evidence="1">
    <location>
        <begin position="33"/>
        <end position="212"/>
    </location>
</feature>
<dbReference type="EMBL" id="CP022356">
    <property type="protein sequence ID" value="ASK79659.1"/>
    <property type="molecule type" value="Genomic_DNA"/>
</dbReference>
<proteinExistence type="predicted"/>
<dbReference type="KEGG" id="pmai:CF386_11435"/>
<dbReference type="SUPFAM" id="SSF53901">
    <property type="entry name" value="Thiolase-like"/>
    <property type="match status" value="1"/>
</dbReference>
<sequence length="241" mass="27219">MTSLNSCLKFNLKSYNVLSKYHYSKDDWLSFFKCNDYKSNHEIKFTSIPGNIKRRASFLSKLAIETATSLIKSSKHVDFAIFASQHGEIDRTVGLLQQISTQEELSPTSFAQSVHNTASGLFSIANKFTQPITSLSSGSSTFIMALIEAYAYLNSNENNQSVLLVYFDEKLPSIYKPYVKNTFNTFSIGLILEKGNNFKIEFETKNIALDDAQHIGKEFIEFLYGNASSKSINQFHFSKLS</sequence>
<protein>
    <recommendedName>
        <fullName evidence="1">Beta-ketoacyl synthase-like N-terminal domain-containing protein</fullName>
    </recommendedName>
</protein>